<evidence type="ECO:0000256" key="1">
    <source>
        <dbReference type="SAM" id="MobiDB-lite"/>
    </source>
</evidence>
<evidence type="ECO:0000313" key="2">
    <source>
        <dbReference type="EMBL" id="KFK24478.1"/>
    </source>
</evidence>
<feature type="compositionally biased region" description="Low complexity" evidence="1">
    <location>
        <begin position="161"/>
        <end position="178"/>
    </location>
</feature>
<sequence length="364" mass="39771">MSTPLLLTFREPDINSGSNDSAEPPSHIETTLDVSNFMAAQFNNPSLTIYVIIGAEFVATHEFQCRTPFSLARTTHLLEHDDEAARNQTLATHNDLITCRTIPGAHSALEAIFIEDEMVIIYRVHLEMLYSNPLNMPREVIESSTRSVTQIIVLDGDEDPNMGNGHNNNNGDVGDPNGASRGNSAGNPRVSLYRESQQNGGPHTDNHQGRQTTVKILADSDMEIESIGEHVHMSQHESRVYWENLLSSGNARNDGSTMGDIMSIEEHNVRGRSPTGHLNASATLFTSEASDEFSSTASSSIIWLTPDFEAELDKALLKAAARVESLRAQEPILPPSPSAILEVLPLTVVPPAATRMLTSQPDLK</sequence>
<accession>A0A087G3M6</accession>
<dbReference type="Gramene" id="KFK24478">
    <property type="protein sequence ID" value="KFK24478"/>
    <property type="gene ID" value="AALP_AAs49824U000300"/>
</dbReference>
<organism evidence="2 3">
    <name type="scientific">Arabis alpina</name>
    <name type="common">Alpine rock-cress</name>
    <dbReference type="NCBI Taxonomy" id="50452"/>
    <lineage>
        <taxon>Eukaryota</taxon>
        <taxon>Viridiplantae</taxon>
        <taxon>Streptophyta</taxon>
        <taxon>Embryophyta</taxon>
        <taxon>Tracheophyta</taxon>
        <taxon>Spermatophyta</taxon>
        <taxon>Magnoliopsida</taxon>
        <taxon>eudicotyledons</taxon>
        <taxon>Gunneridae</taxon>
        <taxon>Pentapetalae</taxon>
        <taxon>rosids</taxon>
        <taxon>malvids</taxon>
        <taxon>Brassicales</taxon>
        <taxon>Brassicaceae</taxon>
        <taxon>Arabideae</taxon>
        <taxon>Arabis</taxon>
    </lineage>
</organism>
<feature type="region of interest" description="Disordered" evidence="1">
    <location>
        <begin position="155"/>
        <end position="211"/>
    </location>
</feature>
<dbReference type="EMBL" id="KL968399">
    <property type="protein sequence ID" value="KFK24478.1"/>
    <property type="molecule type" value="Genomic_DNA"/>
</dbReference>
<proteinExistence type="predicted"/>
<protein>
    <submittedName>
        <fullName evidence="2">Uncharacterized protein</fullName>
    </submittedName>
</protein>
<evidence type="ECO:0000313" key="3">
    <source>
        <dbReference type="Proteomes" id="UP000029120"/>
    </source>
</evidence>
<reference evidence="3" key="1">
    <citation type="journal article" date="2015" name="Nat. Plants">
        <title>Genome expansion of Arabis alpina linked with retrotransposition and reduced symmetric DNA methylation.</title>
        <authorList>
            <person name="Willing E.M."/>
            <person name="Rawat V."/>
            <person name="Mandakova T."/>
            <person name="Maumus F."/>
            <person name="James G.V."/>
            <person name="Nordstroem K.J."/>
            <person name="Becker C."/>
            <person name="Warthmann N."/>
            <person name="Chica C."/>
            <person name="Szarzynska B."/>
            <person name="Zytnicki M."/>
            <person name="Albani M.C."/>
            <person name="Kiefer C."/>
            <person name="Bergonzi S."/>
            <person name="Castaings L."/>
            <person name="Mateos J.L."/>
            <person name="Berns M.C."/>
            <person name="Bujdoso N."/>
            <person name="Piofczyk T."/>
            <person name="de Lorenzo L."/>
            <person name="Barrero-Sicilia C."/>
            <person name="Mateos I."/>
            <person name="Piednoel M."/>
            <person name="Hagmann J."/>
            <person name="Chen-Min-Tao R."/>
            <person name="Iglesias-Fernandez R."/>
            <person name="Schuster S.C."/>
            <person name="Alonso-Blanco C."/>
            <person name="Roudier F."/>
            <person name="Carbonero P."/>
            <person name="Paz-Ares J."/>
            <person name="Davis S.J."/>
            <person name="Pecinka A."/>
            <person name="Quesneville H."/>
            <person name="Colot V."/>
            <person name="Lysak M.A."/>
            <person name="Weigel D."/>
            <person name="Coupland G."/>
            <person name="Schneeberger K."/>
        </authorList>
    </citation>
    <scope>NUCLEOTIDE SEQUENCE [LARGE SCALE GENOMIC DNA]</scope>
    <source>
        <strain evidence="3">cv. Pajares</strain>
    </source>
</reference>
<dbReference type="AlphaFoldDB" id="A0A087G3M6"/>
<keyword evidence="3" id="KW-1185">Reference proteome</keyword>
<name>A0A087G3M6_ARAAL</name>
<dbReference type="OrthoDB" id="1040289at2759"/>
<gene>
    <name evidence="2" type="ORF">AALP_AAs49824U000300</name>
</gene>
<dbReference type="Proteomes" id="UP000029120">
    <property type="component" value="Unassembled WGS sequence"/>
</dbReference>